<reference evidence="2 3" key="1">
    <citation type="journal article" date="2015" name="Biotechnol. Biofuels">
        <title>Enhanced degradation of softwood versus hardwood by the white-rot fungus Pycnoporus coccineus.</title>
        <authorList>
            <person name="Couturier M."/>
            <person name="Navarro D."/>
            <person name="Chevret D."/>
            <person name="Henrissat B."/>
            <person name="Piumi F."/>
            <person name="Ruiz-Duenas F.J."/>
            <person name="Martinez A.T."/>
            <person name="Grigoriev I.V."/>
            <person name="Riley R."/>
            <person name="Lipzen A."/>
            <person name="Berrin J.G."/>
            <person name="Master E.R."/>
            <person name="Rosso M.N."/>
        </authorList>
    </citation>
    <scope>NUCLEOTIDE SEQUENCE [LARGE SCALE GENOMIC DNA]</scope>
    <source>
        <strain evidence="2 3">BRFM310</strain>
    </source>
</reference>
<evidence type="ECO:0000256" key="1">
    <source>
        <dbReference type="PROSITE-ProRule" id="PRU00221"/>
    </source>
</evidence>
<gene>
    <name evidence="2" type="ORF">PYCCODRAFT_1372321</name>
</gene>
<keyword evidence="1" id="KW-0853">WD repeat</keyword>
<protein>
    <submittedName>
        <fullName evidence="2">WD40 repeat-like protein</fullName>
    </submittedName>
</protein>
<dbReference type="EMBL" id="KZ084124">
    <property type="protein sequence ID" value="OSC99815.1"/>
    <property type="molecule type" value="Genomic_DNA"/>
</dbReference>
<dbReference type="PROSITE" id="PS50082">
    <property type="entry name" value="WD_REPEATS_2"/>
    <property type="match status" value="1"/>
</dbReference>
<feature type="repeat" description="WD" evidence="1">
    <location>
        <begin position="10"/>
        <end position="41"/>
    </location>
</feature>
<keyword evidence="3" id="KW-1185">Reference proteome</keyword>
<dbReference type="InterPro" id="IPR036322">
    <property type="entry name" value="WD40_repeat_dom_sf"/>
</dbReference>
<dbReference type="Pfam" id="PF00400">
    <property type="entry name" value="WD40"/>
    <property type="match status" value="1"/>
</dbReference>
<evidence type="ECO:0000313" key="2">
    <source>
        <dbReference type="EMBL" id="OSC99815.1"/>
    </source>
</evidence>
<dbReference type="Gene3D" id="2.130.10.10">
    <property type="entry name" value="YVTN repeat-like/Quinoprotein amine dehydrogenase"/>
    <property type="match status" value="1"/>
</dbReference>
<evidence type="ECO:0000313" key="3">
    <source>
        <dbReference type="Proteomes" id="UP000193067"/>
    </source>
</evidence>
<dbReference type="SMART" id="SM00320">
    <property type="entry name" value="WD40"/>
    <property type="match status" value="3"/>
</dbReference>
<organism evidence="2 3">
    <name type="scientific">Trametes coccinea (strain BRFM310)</name>
    <name type="common">Pycnoporus coccineus</name>
    <dbReference type="NCBI Taxonomy" id="1353009"/>
    <lineage>
        <taxon>Eukaryota</taxon>
        <taxon>Fungi</taxon>
        <taxon>Dikarya</taxon>
        <taxon>Basidiomycota</taxon>
        <taxon>Agaricomycotina</taxon>
        <taxon>Agaricomycetes</taxon>
        <taxon>Polyporales</taxon>
        <taxon>Polyporaceae</taxon>
        <taxon>Trametes</taxon>
    </lineage>
</organism>
<dbReference type="InterPro" id="IPR001680">
    <property type="entry name" value="WD40_rpt"/>
</dbReference>
<dbReference type="AlphaFoldDB" id="A0A1Y2IF55"/>
<dbReference type="OrthoDB" id="2752513at2759"/>
<dbReference type="STRING" id="1353009.A0A1Y2IF55"/>
<proteinExistence type="predicted"/>
<dbReference type="Proteomes" id="UP000193067">
    <property type="component" value="Unassembled WGS sequence"/>
</dbReference>
<dbReference type="InterPro" id="IPR015943">
    <property type="entry name" value="WD40/YVTN_repeat-like_dom_sf"/>
</dbReference>
<sequence length="294" mass="31655">MRYRLVRAFSGVHTQGVTQAAFSPDGASLATSDLGGRVCVWGTWTGALLHYYTPGTSILSLVWADLNTIFCGLGDGTVITMYLGNNKINILGSWTHAYPVEQLAISGKRLASGAHSEVFIWKISDPSREHATVVKELGEPVKSDGREVIVTGLHWTTPPGRSAKGLLIATYMHHGVFLFDCQSWALLRRFGGDAPGARSSLSPDGSRLAVSNLVYGFDIYDVDTGALALAVTHDIGKEYPAPVLYIHGGHAIVGGSTVGMVNIWYVDQTISRKMQTLSVSGRFLYARPVEGAIC</sequence>
<name>A0A1Y2IF55_TRAC3</name>
<dbReference type="SUPFAM" id="SSF50978">
    <property type="entry name" value="WD40 repeat-like"/>
    <property type="match status" value="1"/>
</dbReference>
<accession>A0A1Y2IF55</accession>